<dbReference type="Proteomes" id="UP000015100">
    <property type="component" value="Unassembled WGS sequence"/>
</dbReference>
<reference evidence="3" key="2">
    <citation type="submission" date="2013-04" db="EMBL/GenBank/DDBJ databases">
        <title>Genomic mechanisms accounting for the adaptation to parasitism in nematode-trapping fungi.</title>
        <authorList>
            <person name="Ahren D.G."/>
        </authorList>
    </citation>
    <scope>NUCLEOTIDE SEQUENCE [LARGE SCALE GENOMIC DNA]</scope>
    <source>
        <strain evidence="3">CBS 200.50</strain>
    </source>
</reference>
<evidence type="ECO:0000313" key="3">
    <source>
        <dbReference type="Proteomes" id="UP000015100"/>
    </source>
</evidence>
<dbReference type="HOGENOM" id="CLU_516801_0_0_1"/>
<feature type="region of interest" description="Disordered" evidence="1">
    <location>
        <begin position="127"/>
        <end position="185"/>
    </location>
</feature>
<feature type="compositionally biased region" description="Basic and acidic residues" evidence="1">
    <location>
        <begin position="278"/>
        <end position="287"/>
    </location>
</feature>
<accession>S8AQV6</accession>
<dbReference type="OMA" id="FWYIKEE"/>
<dbReference type="OrthoDB" id="5364352at2759"/>
<dbReference type="EMBL" id="AQGS01000076">
    <property type="protein sequence ID" value="EPS43456.1"/>
    <property type="molecule type" value="Genomic_DNA"/>
</dbReference>
<dbReference type="STRING" id="1284197.S8AQV6"/>
<feature type="compositionally biased region" description="Polar residues" evidence="1">
    <location>
        <begin position="428"/>
        <end position="437"/>
    </location>
</feature>
<feature type="compositionally biased region" description="Low complexity" evidence="1">
    <location>
        <begin position="132"/>
        <end position="144"/>
    </location>
</feature>
<feature type="region of interest" description="Disordered" evidence="1">
    <location>
        <begin position="257"/>
        <end position="289"/>
    </location>
</feature>
<protein>
    <submittedName>
        <fullName evidence="2">Uncharacterized protein</fullName>
    </submittedName>
</protein>
<evidence type="ECO:0000256" key="1">
    <source>
        <dbReference type="SAM" id="MobiDB-lite"/>
    </source>
</evidence>
<feature type="region of interest" description="Disordered" evidence="1">
    <location>
        <begin position="371"/>
        <end position="443"/>
    </location>
</feature>
<organism evidence="2 3">
    <name type="scientific">Dactylellina haptotyla (strain CBS 200.50)</name>
    <name type="common">Nematode-trapping fungus</name>
    <name type="synonym">Monacrosporium haptotylum</name>
    <dbReference type="NCBI Taxonomy" id="1284197"/>
    <lineage>
        <taxon>Eukaryota</taxon>
        <taxon>Fungi</taxon>
        <taxon>Dikarya</taxon>
        <taxon>Ascomycota</taxon>
        <taxon>Pezizomycotina</taxon>
        <taxon>Orbiliomycetes</taxon>
        <taxon>Orbiliales</taxon>
        <taxon>Orbiliaceae</taxon>
        <taxon>Dactylellina</taxon>
    </lineage>
</organism>
<sequence length="527" mass="59409">MRLAKINLIRKSASTHGTSNSNTTGPLSTDKRPIGAFWYIKEELDDNQARRIAKSKQIDGYRGNIFFGSAEKLWKQSPVQQYSEEAAMGHRGRPYETQPEKYIGRSYGLLSDEDDDEEQVYHEIIRPDRHASSQQSSSSSTTQQDPLSPPLSPIAIQENISEQGPRNRDESTPPMPGSFVFEDDAPVSPAFSSSLTESIQHIPDFFFSTPNRPSYINPGLALEPRYDVASPLPQHARFDMTPRQLAAFSRRKQEFERLMERPSTPSAISDTGTDDWNTSEKERAERERRRKDLRRFRLERQKRLRLEHRPETEEEHGESKKRRRETFEQMDLEPVETSISKRSKSSEIFARALDVEELRESRFVVDPSLRNTIPEKKHSPGPDVMEYTTGPQSGNDPLGIDTMPGSGYSAPTPSPSPSLSPPPPLNPENCNSKQTGSHIPKIPSGLRKAINVSSSPSTSPFKEFRMGNQAASSALKESEIQARAIVDSIPRSSYRYFEFPPLRSSFATEINPALATELSSHFKIIST</sequence>
<keyword evidence="3" id="KW-1185">Reference proteome</keyword>
<dbReference type="AlphaFoldDB" id="S8AQV6"/>
<evidence type="ECO:0000313" key="2">
    <source>
        <dbReference type="EMBL" id="EPS43456.1"/>
    </source>
</evidence>
<feature type="compositionally biased region" description="Pro residues" evidence="1">
    <location>
        <begin position="412"/>
        <end position="426"/>
    </location>
</feature>
<name>S8AQV6_DACHA</name>
<feature type="region of interest" description="Disordered" evidence="1">
    <location>
        <begin position="307"/>
        <end position="343"/>
    </location>
</feature>
<proteinExistence type="predicted"/>
<gene>
    <name evidence="2" type="ORF">H072_2563</name>
</gene>
<reference evidence="2 3" key="1">
    <citation type="journal article" date="2013" name="PLoS Genet.">
        <title>Genomic mechanisms accounting for the adaptation to parasitism in nematode-trapping fungi.</title>
        <authorList>
            <person name="Meerupati T."/>
            <person name="Andersson K.M."/>
            <person name="Friman E."/>
            <person name="Kumar D."/>
            <person name="Tunlid A."/>
            <person name="Ahren D."/>
        </authorList>
    </citation>
    <scope>NUCLEOTIDE SEQUENCE [LARGE SCALE GENOMIC DNA]</scope>
    <source>
        <strain evidence="2 3">CBS 200.50</strain>
    </source>
</reference>
<comment type="caution">
    <text evidence="2">The sequence shown here is derived from an EMBL/GenBank/DDBJ whole genome shotgun (WGS) entry which is preliminary data.</text>
</comment>
<feature type="compositionally biased region" description="Polar residues" evidence="1">
    <location>
        <begin position="263"/>
        <end position="276"/>
    </location>
</feature>